<evidence type="ECO:0000313" key="4">
    <source>
        <dbReference type="Proteomes" id="UP000054549"/>
    </source>
</evidence>
<dbReference type="InParanoid" id="A0A0C2SD66"/>
<name>A0A0C2SD66_AMAMK</name>
<sequence length="188" mass="20846">MMSFIVVVISLLKISMAKILRNVKAQAHEDLDRLHISQAMLAFAEVGILESDPALRKECQRMTVRERRHRKSREMPKEKEDAAQLQQQQQNGNGNGMMTGCSARANGLELEIRITDPVKLEGRLKRQRSEAGGDASTDSHASEKGDAKGPKPAPGALDRQQDVDELDIIGPSPIPSPGPQLQYQHRLH</sequence>
<keyword evidence="4" id="KW-1185">Reference proteome</keyword>
<evidence type="ECO:0000256" key="1">
    <source>
        <dbReference type="SAM" id="MobiDB-lite"/>
    </source>
</evidence>
<feature type="compositionally biased region" description="Basic and acidic residues" evidence="1">
    <location>
        <begin position="140"/>
        <end position="149"/>
    </location>
</feature>
<evidence type="ECO:0000313" key="3">
    <source>
        <dbReference type="EMBL" id="KIL60945.1"/>
    </source>
</evidence>
<feature type="region of interest" description="Disordered" evidence="1">
    <location>
        <begin position="63"/>
        <end position="101"/>
    </location>
</feature>
<feature type="region of interest" description="Disordered" evidence="1">
    <location>
        <begin position="121"/>
        <end position="188"/>
    </location>
</feature>
<reference evidence="3 4" key="1">
    <citation type="submission" date="2014-04" db="EMBL/GenBank/DDBJ databases">
        <title>Evolutionary Origins and Diversification of the Mycorrhizal Mutualists.</title>
        <authorList>
            <consortium name="DOE Joint Genome Institute"/>
            <consortium name="Mycorrhizal Genomics Consortium"/>
            <person name="Kohler A."/>
            <person name="Kuo A."/>
            <person name="Nagy L.G."/>
            <person name="Floudas D."/>
            <person name="Copeland A."/>
            <person name="Barry K.W."/>
            <person name="Cichocki N."/>
            <person name="Veneault-Fourrey C."/>
            <person name="LaButti K."/>
            <person name="Lindquist E.A."/>
            <person name="Lipzen A."/>
            <person name="Lundell T."/>
            <person name="Morin E."/>
            <person name="Murat C."/>
            <person name="Riley R."/>
            <person name="Ohm R."/>
            <person name="Sun H."/>
            <person name="Tunlid A."/>
            <person name="Henrissat B."/>
            <person name="Grigoriev I.V."/>
            <person name="Hibbett D.S."/>
            <person name="Martin F."/>
        </authorList>
    </citation>
    <scope>NUCLEOTIDE SEQUENCE [LARGE SCALE GENOMIC DNA]</scope>
    <source>
        <strain evidence="3 4">Koide BX008</strain>
    </source>
</reference>
<accession>A0A0C2SD66</accession>
<proteinExistence type="predicted"/>
<dbReference type="HOGENOM" id="CLU_1440708_0_0_1"/>
<gene>
    <name evidence="3" type="ORF">M378DRAFT_904018</name>
</gene>
<feature type="compositionally biased region" description="Basic and acidic residues" evidence="1">
    <location>
        <begin position="121"/>
        <end position="131"/>
    </location>
</feature>
<feature type="compositionally biased region" description="Basic and acidic residues" evidence="1">
    <location>
        <begin position="73"/>
        <end position="82"/>
    </location>
</feature>
<protein>
    <submittedName>
        <fullName evidence="3">Uncharacterized protein</fullName>
    </submittedName>
</protein>
<keyword evidence="2" id="KW-0732">Signal</keyword>
<dbReference type="Proteomes" id="UP000054549">
    <property type="component" value="Unassembled WGS sequence"/>
</dbReference>
<feature type="chain" id="PRO_5002155338" evidence="2">
    <location>
        <begin position="18"/>
        <end position="188"/>
    </location>
</feature>
<evidence type="ECO:0000256" key="2">
    <source>
        <dbReference type="SAM" id="SignalP"/>
    </source>
</evidence>
<organism evidence="3 4">
    <name type="scientific">Amanita muscaria (strain Koide BX008)</name>
    <dbReference type="NCBI Taxonomy" id="946122"/>
    <lineage>
        <taxon>Eukaryota</taxon>
        <taxon>Fungi</taxon>
        <taxon>Dikarya</taxon>
        <taxon>Basidiomycota</taxon>
        <taxon>Agaricomycotina</taxon>
        <taxon>Agaricomycetes</taxon>
        <taxon>Agaricomycetidae</taxon>
        <taxon>Agaricales</taxon>
        <taxon>Pluteineae</taxon>
        <taxon>Amanitaceae</taxon>
        <taxon>Amanita</taxon>
    </lineage>
</organism>
<dbReference type="EMBL" id="KN818291">
    <property type="protein sequence ID" value="KIL60945.1"/>
    <property type="molecule type" value="Genomic_DNA"/>
</dbReference>
<feature type="signal peptide" evidence="2">
    <location>
        <begin position="1"/>
        <end position="17"/>
    </location>
</feature>
<dbReference type="AlphaFoldDB" id="A0A0C2SD66"/>
<dbReference type="STRING" id="946122.A0A0C2SD66"/>